<dbReference type="Proteomes" id="UP000190777">
    <property type="component" value="Unassembled WGS sequence"/>
</dbReference>
<evidence type="ECO:0000313" key="3">
    <source>
        <dbReference type="Proteomes" id="UP000190777"/>
    </source>
</evidence>
<name>A0A378QSG0_9GAMM</name>
<dbReference type="NCBIfam" id="TIGR01635">
    <property type="entry name" value="tail_comp_S"/>
    <property type="match status" value="1"/>
</dbReference>
<dbReference type="InterPro" id="IPR006522">
    <property type="entry name" value="Phage_virion_morphogenesis"/>
</dbReference>
<evidence type="ECO:0000313" key="2">
    <source>
        <dbReference type="EMBL" id="STZ03631.1"/>
    </source>
</evidence>
<accession>A0A378QSG0</accession>
<reference evidence="2 4" key="2">
    <citation type="submission" date="2018-06" db="EMBL/GenBank/DDBJ databases">
        <authorList>
            <consortium name="Pathogen Informatics"/>
            <person name="Doyle S."/>
        </authorList>
    </citation>
    <scope>NUCLEOTIDE SEQUENCE [LARGE SCALE GENOMIC DNA]</scope>
    <source>
        <strain evidence="2 4">NCTC11012</strain>
    </source>
</reference>
<protein>
    <submittedName>
        <fullName evidence="2">Mu-like prophage protein gpG</fullName>
    </submittedName>
    <submittedName>
        <fullName evidence="1">Phage virion morphogenesis protein</fullName>
    </submittedName>
</protein>
<dbReference type="AlphaFoldDB" id="A0A378QSG0"/>
<dbReference type="RefSeq" id="WP_079326759.1">
    <property type="nucleotide sequence ID" value="NZ_MXAP01000184.1"/>
</dbReference>
<sequence length="151" mass="16582">MTSITITGLDELGIAHSQIAKLYQKLNGDLTPLMQAIGGVIESSTTERFITKQSPNGDYWANLLPNTIVRKTNASGNNGGILVESGDLMRSITYYADKDSVTIGTSEHYGVYHQFGAKKRNGEEMPARPFLGLSNEDKQDIYTMINDYLAS</sequence>
<dbReference type="Pfam" id="PF05069">
    <property type="entry name" value="Phage_tail_S"/>
    <property type="match status" value="1"/>
</dbReference>
<organism evidence="2 4">
    <name type="scientific">Moraxella equi</name>
    <dbReference type="NCBI Taxonomy" id="60442"/>
    <lineage>
        <taxon>Bacteria</taxon>
        <taxon>Pseudomonadati</taxon>
        <taxon>Pseudomonadota</taxon>
        <taxon>Gammaproteobacteria</taxon>
        <taxon>Moraxellales</taxon>
        <taxon>Moraxellaceae</taxon>
        <taxon>Moraxella</taxon>
    </lineage>
</organism>
<gene>
    <name evidence="1" type="ORF">B5J93_13080</name>
    <name evidence="2" type="ORF">NCTC11012_01885</name>
</gene>
<reference evidence="1 3" key="1">
    <citation type="submission" date="2017-03" db="EMBL/GenBank/DDBJ databases">
        <title>Draft genome sequence of Moraxella equi CCUG 4950T type strain.</title>
        <authorList>
            <person name="Salva-Serra F."/>
            <person name="Engstrom-Jakobsson H."/>
            <person name="Thorell K."/>
            <person name="Jaen-Luchoro D."/>
            <person name="Gonzales-Siles L."/>
            <person name="Karlsson R."/>
            <person name="Yazdan S."/>
            <person name="Boulund F."/>
            <person name="Johnning A."/>
            <person name="Engstrand L."/>
            <person name="Kristiansson E."/>
            <person name="Moore E."/>
        </authorList>
    </citation>
    <scope>NUCLEOTIDE SEQUENCE [LARGE SCALE GENOMIC DNA]</scope>
    <source>
        <strain evidence="1 3">CCUG 4950</strain>
    </source>
</reference>
<dbReference type="EMBL" id="UGQF01000001">
    <property type="protein sequence ID" value="STZ03631.1"/>
    <property type="molecule type" value="Genomic_DNA"/>
</dbReference>
<evidence type="ECO:0000313" key="4">
    <source>
        <dbReference type="Proteomes" id="UP000254618"/>
    </source>
</evidence>
<evidence type="ECO:0000313" key="1">
    <source>
        <dbReference type="EMBL" id="OPH33252.1"/>
    </source>
</evidence>
<dbReference type="EMBL" id="MXAP01000184">
    <property type="protein sequence ID" value="OPH33252.1"/>
    <property type="molecule type" value="Genomic_DNA"/>
</dbReference>
<proteinExistence type="predicted"/>
<dbReference type="Proteomes" id="UP000254618">
    <property type="component" value="Unassembled WGS sequence"/>
</dbReference>
<keyword evidence="3" id="KW-1185">Reference proteome</keyword>